<evidence type="ECO:0000313" key="8">
    <source>
        <dbReference type="EMBL" id="MCV7230086.1"/>
    </source>
</evidence>
<dbReference type="InterPro" id="IPR020845">
    <property type="entry name" value="AMP-binding_CS"/>
</dbReference>
<proteinExistence type="inferred from homology"/>
<evidence type="ECO:0000259" key="5">
    <source>
        <dbReference type="Pfam" id="PF00501"/>
    </source>
</evidence>
<dbReference type="Gene3D" id="3.30.300.30">
    <property type="match status" value="1"/>
</dbReference>
<evidence type="ECO:0000256" key="4">
    <source>
        <dbReference type="ARBA" id="ARBA00022840"/>
    </source>
</evidence>
<evidence type="ECO:0000259" key="7">
    <source>
        <dbReference type="Pfam" id="PF16177"/>
    </source>
</evidence>
<feature type="domain" description="AMP-binding enzyme C-terminal" evidence="6">
    <location>
        <begin position="541"/>
        <end position="618"/>
    </location>
</feature>
<dbReference type="InterPro" id="IPR000873">
    <property type="entry name" value="AMP-dep_synth/lig_dom"/>
</dbReference>
<keyword evidence="2 8" id="KW-0436">Ligase</keyword>
<dbReference type="InterPro" id="IPR042099">
    <property type="entry name" value="ANL_N_sf"/>
</dbReference>
<accession>A0ABT3CLF7</accession>
<dbReference type="Pfam" id="PF13193">
    <property type="entry name" value="AMP-binding_C"/>
    <property type="match status" value="1"/>
</dbReference>
<protein>
    <submittedName>
        <fullName evidence="8">Acetoacetate--CoA ligase</fullName>
        <ecNumber evidence="8">6.2.1.16</ecNumber>
    </submittedName>
</protein>
<evidence type="ECO:0000313" key="9">
    <source>
        <dbReference type="Proteomes" id="UP001526201"/>
    </source>
</evidence>
<dbReference type="Gene3D" id="3.40.50.12780">
    <property type="entry name" value="N-terminal domain of ligase-like"/>
    <property type="match status" value="1"/>
</dbReference>
<name>A0ABT3CLF7_9MYCO</name>
<feature type="domain" description="AMP-dependent synthetase/ligase" evidence="5">
    <location>
        <begin position="101"/>
        <end position="472"/>
    </location>
</feature>
<dbReference type="Proteomes" id="UP001526201">
    <property type="component" value="Unassembled WGS sequence"/>
</dbReference>
<sequence length="657" mass="70557">MTEPCEPGSWTPDIQTVAHANITRFMDWLRDEGRGDYADYTELWEASVSDIGWFWESIWQFFDVQATTPAATPLGKRQMPGAQWFPGATLNYVDQIFRHASADRPALVAAGEDGATEWPWQRLRAETAAFAAYLRNVGVQPGDRVVGYLPNIGEAVVAFLGAAAVGATWAVCNPDLAVDGVVSRLAQLEPTVLVAADGSVYGGKRRDKRPELAEIRAQLPTLKATVLVPRIGLEVADATSWAHAIGIGVAPSAELSTTPVPFDHPLWVLFSSGTTGAPKGIVHGHGGVLLEHLKYLGLHVDLKPEDRFLWQSTTSWMMWNFLVGGLLVGATIVLYDGSPTYPQTDSLWKVAADHRVTVLGAGAGYFLACAKEELHPGIPAKGGHSLEALRAVGSTGSPLPALGFQWIQEGVGRPIPVQSCSGGTDVVTAFVGGCPIVPVVSGELSCLSLGAAIESRTEDGRDVIGAAGELVLTEPMPSMPVFFWNDPDGTRYREAYFDKYPGVWCHGDWITITDRGSVVVHGRSDATLNRGGVRMGSVEIYNAVERMPDVQDCLVVGVEQPDGGYWMPLFVALADGGTDVDDALKDRIVAAIRTHASPRHVPDAIIAVPGIPRTMTGKRLEVPIKRILLGAEPSAVVSSSAVDRPELLAEFSEYSRT</sequence>
<evidence type="ECO:0000256" key="2">
    <source>
        <dbReference type="ARBA" id="ARBA00022598"/>
    </source>
</evidence>
<dbReference type="PANTHER" id="PTHR42921:SF1">
    <property type="entry name" value="ACETOACETYL-COA SYNTHETASE"/>
    <property type="match status" value="1"/>
</dbReference>
<keyword evidence="9" id="KW-1185">Reference proteome</keyword>
<gene>
    <name evidence="8" type="ORF">H7J73_29180</name>
</gene>
<dbReference type="EMBL" id="JACKTY010000049">
    <property type="protein sequence ID" value="MCV7230086.1"/>
    <property type="molecule type" value="Genomic_DNA"/>
</dbReference>
<dbReference type="Pfam" id="PF00501">
    <property type="entry name" value="AMP-binding"/>
    <property type="match status" value="1"/>
</dbReference>
<dbReference type="EC" id="6.2.1.16" evidence="8"/>
<comment type="similarity">
    <text evidence="1">Belongs to the ATP-dependent AMP-binding enzyme family.</text>
</comment>
<dbReference type="GO" id="GO:0030729">
    <property type="term" value="F:acetoacetate-CoA ligase activity"/>
    <property type="evidence" value="ECO:0007669"/>
    <property type="project" value="UniProtKB-EC"/>
</dbReference>
<dbReference type="RefSeq" id="WP_264071366.1">
    <property type="nucleotide sequence ID" value="NZ_JACKTY010000049.1"/>
</dbReference>
<dbReference type="PANTHER" id="PTHR42921">
    <property type="entry name" value="ACETOACETYL-COA SYNTHETASE"/>
    <property type="match status" value="1"/>
</dbReference>
<evidence type="ECO:0000259" key="6">
    <source>
        <dbReference type="Pfam" id="PF13193"/>
    </source>
</evidence>
<dbReference type="InterPro" id="IPR032387">
    <property type="entry name" value="ACAS_N"/>
</dbReference>
<dbReference type="NCBIfam" id="TIGR01217">
    <property type="entry name" value="ac_ac_CoA_syn"/>
    <property type="match status" value="1"/>
</dbReference>
<dbReference type="InterPro" id="IPR025110">
    <property type="entry name" value="AMP-bd_C"/>
</dbReference>
<comment type="caution">
    <text evidence="8">The sequence shown here is derived from an EMBL/GenBank/DDBJ whole genome shotgun (WGS) entry which is preliminary data.</text>
</comment>
<dbReference type="InterPro" id="IPR005914">
    <property type="entry name" value="Acac_CoA_synth"/>
</dbReference>
<reference evidence="8 9" key="1">
    <citation type="journal article" date="2022" name="BMC Genomics">
        <title>Comparative genome analysis of mycobacteria focusing on tRNA and non-coding RNA.</title>
        <authorList>
            <person name="Behra P.R.K."/>
            <person name="Pettersson B.M.F."/>
            <person name="Ramesh M."/>
            <person name="Das S."/>
            <person name="Dasgupta S."/>
            <person name="Kirsebom L.A."/>
        </authorList>
    </citation>
    <scope>NUCLEOTIDE SEQUENCE [LARGE SCALE GENOMIC DNA]</scope>
    <source>
        <strain evidence="8 9">DSM 44078</strain>
    </source>
</reference>
<dbReference type="PROSITE" id="PS00455">
    <property type="entry name" value="AMP_BINDING"/>
    <property type="match status" value="1"/>
</dbReference>
<organism evidence="8 9">
    <name type="scientific">Mycolicibacterium komossense</name>
    <dbReference type="NCBI Taxonomy" id="1779"/>
    <lineage>
        <taxon>Bacteria</taxon>
        <taxon>Bacillati</taxon>
        <taxon>Actinomycetota</taxon>
        <taxon>Actinomycetes</taxon>
        <taxon>Mycobacteriales</taxon>
        <taxon>Mycobacteriaceae</taxon>
        <taxon>Mycolicibacterium</taxon>
    </lineage>
</organism>
<dbReference type="InterPro" id="IPR045851">
    <property type="entry name" value="AMP-bd_C_sf"/>
</dbReference>
<dbReference type="NCBIfam" id="NF002937">
    <property type="entry name" value="PRK03584.1"/>
    <property type="match status" value="1"/>
</dbReference>
<evidence type="ECO:0000256" key="1">
    <source>
        <dbReference type="ARBA" id="ARBA00006432"/>
    </source>
</evidence>
<keyword evidence="4" id="KW-0067">ATP-binding</keyword>
<keyword evidence="3" id="KW-0547">Nucleotide-binding</keyword>
<evidence type="ECO:0000256" key="3">
    <source>
        <dbReference type="ARBA" id="ARBA00022741"/>
    </source>
</evidence>
<feature type="domain" description="Acetyl-coenzyme A synthetase N-terminal" evidence="7">
    <location>
        <begin position="40"/>
        <end position="93"/>
    </location>
</feature>
<dbReference type="Pfam" id="PF16177">
    <property type="entry name" value="ACAS_N"/>
    <property type="match status" value="1"/>
</dbReference>
<dbReference type="SUPFAM" id="SSF56801">
    <property type="entry name" value="Acetyl-CoA synthetase-like"/>
    <property type="match status" value="1"/>
</dbReference>